<evidence type="ECO:0000256" key="1">
    <source>
        <dbReference type="SAM" id="MobiDB-lite"/>
    </source>
</evidence>
<dbReference type="PANTHER" id="PTHR43245:SF13">
    <property type="entry name" value="UDP-D-APIOSE_UDP-D-XYLOSE SYNTHASE 2"/>
    <property type="match status" value="1"/>
</dbReference>
<dbReference type="InterPro" id="IPR036291">
    <property type="entry name" value="NAD(P)-bd_dom_sf"/>
</dbReference>
<gene>
    <name evidence="3" type="ORF">D477_016100</name>
</gene>
<dbReference type="OrthoDB" id="7941246at2"/>
<dbReference type="Proteomes" id="UP000010729">
    <property type="component" value="Unassembled WGS sequence"/>
</dbReference>
<dbReference type="InterPro" id="IPR001509">
    <property type="entry name" value="Epimerase_deHydtase"/>
</dbReference>
<comment type="caution">
    <text evidence="3">The sequence shown here is derived from an EMBL/GenBank/DDBJ whole genome shotgun (WGS) entry which is preliminary data.</text>
</comment>
<dbReference type="EMBL" id="ANPE02000193">
    <property type="protein sequence ID" value="EMY33193.1"/>
    <property type="molecule type" value="Genomic_DNA"/>
</dbReference>
<feature type="domain" description="NAD-dependent epimerase/dehydratase" evidence="2">
    <location>
        <begin position="4"/>
        <end position="206"/>
    </location>
</feature>
<keyword evidence="4" id="KW-1185">Reference proteome</keyword>
<dbReference type="InterPro" id="IPR050177">
    <property type="entry name" value="Lipid_A_modif_metabolic_enz"/>
</dbReference>
<dbReference type="AlphaFoldDB" id="N1V4M5"/>
<evidence type="ECO:0000313" key="3">
    <source>
        <dbReference type="EMBL" id="EMY33193.1"/>
    </source>
</evidence>
<dbReference type="SUPFAM" id="SSF51735">
    <property type="entry name" value="NAD(P)-binding Rossmann-fold domains"/>
    <property type="match status" value="1"/>
</dbReference>
<proteinExistence type="predicted"/>
<evidence type="ECO:0000313" key="4">
    <source>
        <dbReference type="Proteomes" id="UP000010729"/>
    </source>
</evidence>
<sequence>MRLLVLGGTAWLGSTIAARAVELGHTVTCLARGTAARPPEGTEFVRADRDAPDAYAGVAGRDWDAVVDVSRQPGQVRTAAAALAARARHFTFVSSASVYADHGTAGAAEDAGLLPPLDGDVMDSMAVYGEAKVSCEQRVLEHFGPDRSLIVRSGLIAGPGDETGRTGHWPLRFSRPAAQDGSVLVPDSPGLQTQVIDVRDLAAWIVDATAGGLAGTFNATGDALPLDEHLAAAREVARHIGPLVRADQDWLAAHGVEPWMGAKSLPLWLPLPEYAGFSARDTSAAKANGLSLRPLRQTLADTLAWELASGANRPRRAGLTPEEERDLLLARSADAG</sequence>
<dbReference type="Pfam" id="PF01370">
    <property type="entry name" value="Epimerase"/>
    <property type="match status" value="1"/>
</dbReference>
<evidence type="ECO:0000259" key="2">
    <source>
        <dbReference type="Pfam" id="PF01370"/>
    </source>
</evidence>
<name>N1V4M5_9MICC</name>
<organism evidence="3 4">
    <name type="scientific">Arthrobacter crystallopoietes BAB-32</name>
    <dbReference type="NCBI Taxonomy" id="1246476"/>
    <lineage>
        <taxon>Bacteria</taxon>
        <taxon>Bacillati</taxon>
        <taxon>Actinomycetota</taxon>
        <taxon>Actinomycetes</taxon>
        <taxon>Micrococcales</taxon>
        <taxon>Micrococcaceae</taxon>
        <taxon>Crystallibacter</taxon>
    </lineage>
</organism>
<dbReference type="RefSeq" id="WP_005271479.1">
    <property type="nucleotide sequence ID" value="NZ_ANPE02000193.1"/>
</dbReference>
<dbReference type="Gene3D" id="3.40.50.720">
    <property type="entry name" value="NAD(P)-binding Rossmann-like Domain"/>
    <property type="match status" value="1"/>
</dbReference>
<protein>
    <submittedName>
        <fullName evidence="3">Nucleoside-diphosphate-sugar epimerase</fullName>
    </submittedName>
</protein>
<dbReference type="PANTHER" id="PTHR43245">
    <property type="entry name" value="BIFUNCTIONAL POLYMYXIN RESISTANCE PROTEIN ARNA"/>
    <property type="match status" value="1"/>
</dbReference>
<reference evidence="3 4" key="1">
    <citation type="journal article" date="2013" name="Genome Announc.">
        <title>Draft Genome Sequence of Arthrobacter crystallopoietes Strain BAB-32, Revealing Genes for Bioremediation.</title>
        <authorList>
            <person name="Joshi M.N."/>
            <person name="Pandit A.S."/>
            <person name="Sharma A."/>
            <person name="Pandya R.V."/>
            <person name="Desai S.M."/>
            <person name="Saxena A.K."/>
            <person name="Bagatharia S.B."/>
        </authorList>
    </citation>
    <scope>NUCLEOTIDE SEQUENCE [LARGE SCALE GENOMIC DNA]</scope>
    <source>
        <strain evidence="3 4">BAB-32</strain>
    </source>
</reference>
<feature type="region of interest" description="Disordered" evidence="1">
    <location>
        <begin position="313"/>
        <end position="336"/>
    </location>
</feature>
<accession>N1V4M5</accession>